<comment type="subcellular location">
    <subcellularLocation>
        <location evidence="1">Cell membrane</location>
        <topology evidence="1">Multi-pass membrane protein</topology>
    </subcellularLocation>
</comment>
<keyword evidence="6" id="KW-0325">Glycoprotein</keyword>
<dbReference type="Pfam" id="PF00083">
    <property type="entry name" value="Sugar_tr"/>
    <property type="match status" value="2"/>
</dbReference>
<evidence type="ECO:0000256" key="7">
    <source>
        <dbReference type="ARBA" id="ARBA00024348"/>
    </source>
</evidence>
<dbReference type="PROSITE" id="PS00217">
    <property type="entry name" value="SUGAR_TRANSPORT_2"/>
    <property type="match status" value="2"/>
</dbReference>
<protein>
    <recommendedName>
        <fullName evidence="10">Major facilitator superfamily (MFS) profile domain-containing protein</fullName>
    </recommendedName>
</protein>
<evidence type="ECO:0000256" key="3">
    <source>
        <dbReference type="ARBA" id="ARBA00022692"/>
    </source>
</evidence>
<feature type="domain" description="Major facilitator superfamily (MFS) profile" evidence="10">
    <location>
        <begin position="622"/>
        <end position="1046"/>
    </location>
</feature>
<comment type="caution">
    <text evidence="11">The sequence shown here is derived from an EMBL/GenBank/DDBJ whole genome shotgun (WGS) entry which is preliminary data.</text>
</comment>
<dbReference type="InterPro" id="IPR005829">
    <property type="entry name" value="Sugar_transporter_CS"/>
</dbReference>
<dbReference type="InterPro" id="IPR020846">
    <property type="entry name" value="MFS_dom"/>
</dbReference>
<dbReference type="InterPro" id="IPR003663">
    <property type="entry name" value="Sugar/inositol_transpt"/>
</dbReference>
<keyword evidence="12" id="KW-1185">Reference proteome</keyword>
<dbReference type="GO" id="GO:0051119">
    <property type="term" value="F:sugar transmembrane transporter activity"/>
    <property type="evidence" value="ECO:0007669"/>
    <property type="project" value="InterPro"/>
</dbReference>
<feature type="domain" description="Major facilitator superfamily (MFS) profile" evidence="10">
    <location>
        <begin position="180"/>
        <end position="602"/>
    </location>
</feature>
<evidence type="ECO:0000313" key="11">
    <source>
        <dbReference type="EMBL" id="KAF9421598.1"/>
    </source>
</evidence>
<feature type="compositionally biased region" description="Low complexity" evidence="8">
    <location>
        <begin position="57"/>
        <end position="66"/>
    </location>
</feature>
<organism evidence="11 12">
    <name type="scientific">Spodoptera exigua</name>
    <name type="common">Beet armyworm</name>
    <name type="synonym">Noctua fulgens</name>
    <dbReference type="NCBI Taxonomy" id="7107"/>
    <lineage>
        <taxon>Eukaryota</taxon>
        <taxon>Metazoa</taxon>
        <taxon>Ecdysozoa</taxon>
        <taxon>Arthropoda</taxon>
        <taxon>Hexapoda</taxon>
        <taxon>Insecta</taxon>
        <taxon>Pterygota</taxon>
        <taxon>Neoptera</taxon>
        <taxon>Endopterygota</taxon>
        <taxon>Lepidoptera</taxon>
        <taxon>Glossata</taxon>
        <taxon>Ditrysia</taxon>
        <taxon>Noctuoidea</taxon>
        <taxon>Noctuidae</taxon>
        <taxon>Amphipyrinae</taxon>
        <taxon>Spodoptera</taxon>
    </lineage>
</organism>
<feature type="transmembrane region" description="Helical" evidence="9">
    <location>
        <begin position="1023"/>
        <end position="1042"/>
    </location>
</feature>
<evidence type="ECO:0000259" key="10">
    <source>
        <dbReference type="PROSITE" id="PS50850"/>
    </source>
</evidence>
<dbReference type="InterPro" id="IPR044775">
    <property type="entry name" value="MFS_ERD6/Tret1-like"/>
</dbReference>
<dbReference type="Proteomes" id="UP000648187">
    <property type="component" value="Unassembled WGS sequence"/>
</dbReference>
<evidence type="ECO:0000256" key="4">
    <source>
        <dbReference type="ARBA" id="ARBA00022989"/>
    </source>
</evidence>
<feature type="compositionally biased region" description="Basic and acidic residues" evidence="8">
    <location>
        <begin position="30"/>
        <end position="42"/>
    </location>
</feature>
<dbReference type="NCBIfam" id="TIGR00879">
    <property type="entry name" value="SP"/>
    <property type="match status" value="2"/>
</dbReference>
<evidence type="ECO:0000313" key="12">
    <source>
        <dbReference type="Proteomes" id="UP000648187"/>
    </source>
</evidence>
<feature type="transmembrane region" description="Helical" evidence="9">
    <location>
        <begin position="954"/>
        <end position="979"/>
    </location>
</feature>
<comment type="similarity">
    <text evidence="7">Belongs to the major facilitator superfamily. Sugar transporter (TC 2.A.1.1) family. Trehalose transporter subfamily.</text>
</comment>
<feature type="transmembrane region" description="Helical" evidence="9">
    <location>
        <begin position="331"/>
        <end position="349"/>
    </location>
</feature>
<feature type="transmembrane region" description="Helical" evidence="9">
    <location>
        <begin position="450"/>
        <end position="470"/>
    </location>
</feature>
<keyword evidence="4 9" id="KW-1133">Transmembrane helix</keyword>
<keyword evidence="5 9" id="KW-0472">Membrane</keyword>
<feature type="transmembrane region" description="Helical" evidence="9">
    <location>
        <begin position="775"/>
        <end position="793"/>
    </location>
</feature>
<feature type="transmembrane region" description="Helical" evidence="9">
    <location>
        <begin position="511"/>
        <end position="536"/>
    </location>
</feature>
<dbReference type="PROSITE" id="PS50850">
    <property type="entry name" value="MFS"/>
    <property type="match status" value="2"/>
</dbReference>
<reference evidence="11" key="1">
    <citation type="submission" date="2020-08" db="EMBL/GenBank/DDBJ databases">
        <title>Spodoptera exigua strain:BAW_Kor-Di-RS1 Genome sequencing and assembly.</title>
        <authorList>
            <person name="Kim J."/>
            <person name="Nam H.Y."/>
            <person name="Kwon M."/>
            <person name="Choi J.H."/>
            <person name="Cho S.R."/>
            <person name="Kim G.-H."/>
        </authorList>
    </citation>
    <scope>NUCLEOTIDE SEQUENCE</scope>
    <source>
        <strain evidence="11">BAW_Kor-Di-RS1</strain>
        <tissue evidence="11">Whole-body</tissue>
    </source>
</reference>
<feature type="transmembrane region" description="Helical" evidence="9">
    <location>
        <begin position="271"/>
        <end position="292"/>
    </location>
</feature>
<dbReference type="EMBL" id="JACKWZ010000023">
    <property type="protein sequence ID" value="KAF9421598.1"/>
    <property type="molecule type" value="Genomic_DNA"/>
</dbReference>
<dbReference type="AlphaFoldDB" id="A0A835GM27"/>
<feature type="transmembrane region" description="Helical" evidence="9">
    <location>
        <begin position="691"/>
        <end position="711"/>
    </location>
</feature>
<evidence type="ECO:0000256" key="2">
    <source>
        <dbReference type="ARBA" id="ARBA00022475"/>
    </source>
</evidence>
<evidence type="ECO:0000256" key="8">
    <source>
        <dbReference type="SAM" id="MobiDB-lite"/>
    </source>
</evidence>
<keyword evidence="2" id="KW-1003">Cell membrane</keyword>
<feature type="transmembrane region" description="Helical" evidence="9">
    <location>
        <begin position="855"/>
        <end position="879"/>
    </location>
</feature>
<dbReference type="SUPFAM" id="SSF103473">
    <property type="entry name" value="MFS general substrate transporter"/>
    <property type="match status" value="2"/>
</dbReference>
<feature type="transmembrane region" description="Helical" evidence="9">
    <location>
        <begin position="920"/>
        <end position="942"/>
    </location>
</feature>
<feature type="transmembrane region" description="Helical" evidence="9">
    <location>
        <begin position="172"/>
        <end position="197"/>
    </location>
</feature>
<feature type="transmembrane region" description="Helical" evidence="9">
    <location>
        <begin position="717"/>
        <end position="736"/>
    </location>
</feature>
<proteinExistence type="inferred from homology"/>
<evidence type="ECO:0000256" key="6">
    <source>
        <dbReference type="ARBA" id="ARBA00023180"/>
    </source>
</evidence>
<dbReference type="Gene3D" id="1.20.1250.20">
    <property type="entry name" value="MFS general substrate transporter like domains"/>
    <property type="match status" value="2"/>
</dbReference>
<dbReference type="PANTHER" id="PTHR48021">
    <property type="match status" value="1"/>
</dbReference>
<dbReference type="InterPro" id="IPR050549">
    <property type="entry name" value="MFS_Trehalose_Transporter"/>
</dbReference>
<dbReference type="GO" id="GO:0005886">
    <property type="term" value="C:plasma membrane"/>
    <property type="evidence" value="ECO:0007669"/>
    <property type="project" value="UniProtKB-SubCell"/>
</dbReference>
<feature type="transmembrane region" description="Helical" evidence="9">
    <location>
        <begin position="580"/>
        <end position="599"/>
    </location>
</feature>
<feature type="transmembrane region" description="Helical" evidence="9">
    <location>
        <begin position="548"/>
        <end position="568"/>
    </location>
</feature>
<feature type="transmembrane region" description="Helical" evidence="9">
    <location>
        <begin position="217"/>
        <end position="238"/>
    </location>
</feature>
<evidence type="ECO:0000256" key="1">
    <source>
        <dbReference type="ARBA" id="ARBA00004651"/>
    </source>
</evidence>
<evidence type="ECO:0000256" key="9">
    <source>
        <dbReference type="SAM" id="Phobius"/>
    </source>
</evidence>
<feature type="transmembrane region" description="Helical" evidence="9">
    <location>
        <begin position="991"/>
        <end position="1011"/>
    </location>
</feature>
<dbReference type="InterPro" id="IPR005828">
    <property type="entry name" value="MFS_sugar_transport-like"/>
</dbReference>
<feature type="transmembrane region" description="Helical" evidence="9">
    <location>
        <begin position="245"/>
        <end position="265"/>
    </location>
</feature>
<feature type="transmembrane region" description="Helical" evidence="9">
    <location>
        <begin position="891"/>
        <end position="913"/>
    </location>
</feature>
<feature type="transmembrane region" description="Helical" evidence="9">
    <location>
        <begin position="748"/>
        <end position="769"/>
    </location>
</feature>
<feature type="region of interest" description="Disordered" evidence="8">
    <location>
        <begin position="24"/>
        <end position="66"/>
    </location>
</feature>
<gene>
    <name evidence="11" type="ORF">HW555_002531</name>
</gene>
<dbReference type="PANTHER" id="PTHR48021:SF96">
    <property type="entry name" value="FACILITATED TREHALOSE TRANSPORTER TRET1-1-RELATED"/>
    <property type="match status" value="1"/>
</dbReference>
<feature type="transmembrane region" description="Helical" evidence="9">
    <location>
        <begin position="304"/>
        <end position="325"/>
    </location>
</feature>
<feature type="transmembrane region" description="Helical" evidence="9">
    <location>
        <begin position="620"/>
        <end position="640"/>
    </location>
</feature>
<keyword evidence="3 9" id="KW-0812">Transmembrane</keyword>
<feature type="transmembrane region" description="Helical" evidence="9">
    <location>
        <begin position="412"/>
        <end position="438"/>
    </location>
</feature>
<feature type="transmembrane region" description="Helical" evidence="9">
    <location>
        <begin position="477"/>
        <end position="499"/>
    </location>
</feature>
<dbReference type="PRINTS" id="PR00171">
    <property type="entry name" value="SUGRTRNSPORT"/>
</dbReference>
<feature type="transmembrane region" description="Helical" evidence="9">
    <location>
        <begin position="660"/>
        <end position="679"/>
    </location>
</feature>
<sequence length="1081" mass="118095">MSFNKNNPNAVGKIMDYLKQLSTEMGGSEQARRGQGDEERLYRTRGPKYSRVPSKPTLSASTTSTSLAVSLGSQGTLVPNYATIPENASTESSSEDEQDSFENTRRHFQQLRQISLGNEFKYKMEMEIQGAKEENLRNSIPYVKQLSTDNNVKSDYTINGDTPPYAPTTQRLYLWTQLLAAFAVSMGSLIVGFSSGYTSPALISMNSTLHMSKEESTWVGGLMPLAALVGGIAGGPLIECIGRRWTIMGMALPFFTGWILIASASNVLMVFAGRVFCGVCVGIVSLAFPVYLGETLQPEVRGAFGLLPTAFGNTGILLSFFVGSYLDWSKLAYFGAVLPVPFFLLMLLTPETPRWLVSKGRSEDARKALQWLRGKNANVEKELGDLTLTQADSDRKGGNALKQLFNYKYMPAVLISLGLMLFQQLSGINAVIFYAASIFKMSGSSVDENLSSIIIGIVNFVSTFIATAIIDRLGRKMLLYISSVSMIITLVSLGAYFYVKEAGVDVTAFGWLPLACLVIYVLGFSIGFGPIPWLMLGEILPSKIRGTAASLATGFNWTCTFIVTKTFHNIIDAIHMYGTVWLFAVICLVGLFFVIFFVPETRGKSLEDIERKLTGGPRRVLAAVAVSMGSMIIGFSSAYTSPALVTMMNSTVISVTDEEASWIGSLMPLAALAGGVIGGPLVDYIGRRRTILFIAPPFFLGWILIATARIIHLVLTGRVICGLCVGVGSLAFPVYLGETIQPEVRGTLGLFPTAIGNIGILICYAAGKYLNWYELAYLGAALPVPFFILMLMIPETPRWYISRGRNEEARKALQWLRGKNAKIDNEIRDIALSDAEMGKEGIKLRELFSIKYMRSILICLGLMTFQQLSGINAVIFYTVNIFKMSGSSVDGNLATIIVGVVNFVSTFIATALIDRAGRKVLLYISSVTMTITLVVLGTFFYVQTDMKIDVSTLGWIPLTCIMVYLLGFSLAFGPIPWLMMGEILPAKIRGGAASICTAFNWLCTFTVTKTFHNILVGIGPAGTFWLFGCICFVGLFFVVVFVPETRGKSLEQIENKLSGRGSTRTRRMSSIANIKPLPSGC</sequence>
<dbReference type="InterPro" id="IPR036259">
    <property type="entry name" value="MFS_trans_sf"/>
</dbReference>
<accession>A0A835GM27</accession>
<name>A0A835GM27_SPOEX</name>
<dbReference type="FunFam" id="1.20.1250.20:FF:000055">
    <property type="entry name" value="Facilitated trehalose transporter Tret1-2 homolog"/>
    <property type="match status" value="2"/>
</dbReference>
<evidence type="ECO:0000256" key="5">
    <source>
        <dbReference type="ARBA" id="ARBA00023136"/>
    </source>
</evidence>
<dbReference type="CDD" id="cd17358">
    <property type="entry name" value="MFS_GLUT6_8_Class3_like"/>
    <property type="match status" value="2"/>
</dbReference>
<dbReference type="PROSITE" id="PS00216">
    <property type="entry name" value="SUGAR_TRANSPORT_1"/>
    <property type="match status" value="2"/>
</dbReference>